<evidence type="ECO:0000256" key="1">
    <source>
        <dbReference type="SAM" id="MobiDB-lite"/>
    </source>
</evidence>
<keyword evidence="3" id="KW-1185">Reference proteome</keyword>
<feature type="region of interest" description="Disordered" evidence="1">
    <location>
        <begin position="78"/>
        <end position="111"/>
    </location>
</feature>
<name>A0A0B0Q3E1_GOSAR</name>
<keyword evidence="2" id="KW-0240">DNA-directed RNA polymerase</keyword>
<dbReference type="EMBL" id="KN457901">
    <property type="protein sequence ID" value="KHG30546.1"/>
    <property type="molecule type" value="Genomic_DNA"/>
</dbReference>
<keyword evidence="2" id="KW-0804">Transcription</keyword>
<accession>A0A0B0Q3E1</accession>
<proteinExistence type="predicted"/>
<dbReference type="AlphaFoldDB" id="A0A0B0Q3E1"/>
<dbReference type="Proteomes" id="UP000032142">
    <property type="component" value="Unassembled WGS sequence"/>
</dbReference>
<dbReference type="GO" id="GO:0000428">
    <property type="term" value="C:DNA-directed RNA polymerase complex"/>
    <property type="evidence" value="ECO:0007669"/>
    <property type="project" value="UniProtKB-KW"/>
</dbReference>
<organism evidence="2 3">
    <name type="scientific">Gossypium arboreum</name>
    <name type="common">Tree cotton</name>
    <name type="synonym">Gossypium nanking</name>
    <dbReference type="NCBI Taxonomy" id="29729"/>
    <lineage>
        <taxon>Eukaryota</taxon>
        <taxon>Viridiplantae</taxon>
        <taxon>Streptophyta</taxon>
        <taxon>Embryophyta</taxon>
        <taxon>Tracheophyta</taxon>
        <taxon>Spermatophyta</taxon>
        <taxon>Magnoliopsida</taxon>
        <taxon>eudicotyledons</taxon>
        <taxon>Gunneridae</taxon>
        <taxon>Pentapetalae</taxon>
        <taxon>rosids</taxon>
        <taxon>malvids</taxon>
        <taxon>Malvales</taxon>
        <taxon>Malvaceae</taxon>
        <taxon>Malvoideae</taxon>
        <taxon>Gossypium</taxon>
    </lineage>
</organism>
<sequence length="111" mass="12261">MKDIKAIVSSKIVEDRHHTIEPYFVDPNWGGKLAIQMAYFFPQWVETRACVSAVCDARLCSTFVCPLVYPTIVSQQMNPERPVANDDESNTPAPAQGTVPSDSRPATSSCE</sequence>
<gene>
    <name evidence="2" type="ORF">F383_03714</name>
</gene>
<feature type="compositionally biased region" description="Polar residues" evidence="1">
    <location>
        <begin position="90"/>
        <end position="111"/>
    </location>
</feature>
<evidence type="ECO:0000313" key="2">
    <source>
        <dbReference type="EMBL" id="KHG30546.1"/>
    </source>
</evidence>
<protein>
    <submittedName>
        <fullName evidence="2">DNA-directed RNA polymerase subunit beta</fullName>
    </submittedName>
</protein>
<reference evidence="3" key="1">
    <citation type="submission" date="2014-09" db="EMBL/GenBank/DDBJ databases">
        <authorList>
            <person name="Mudge J."/>
            <person name="Ramaraj T."/>
            <person name="Lindquist I.E."/>
            <person name="Bharti A.K."/>
            <person name="Sundararajan A."/>
            <person name="Cameron C.T."/>
            <person name="Woodward J.E."/>
            <person name="May G.D."/>
            <person name="Brubaker C."/>
            <person name="Broadhvest J."/>
            <person name="Wilkins T.A."/>
        </authorList>
    </citation>
    <scope>NUCLEOTIDE SEQUENCE</scope>
    <source>
        <strain evidence="3">cv. AKA8401</strain>
    </source>
</reference>
<evidence type="ECO:0000313" key="3">
    <source>
        <dbReference type="Proteomes" id="UP000032142"/>
    </source>
</evidence>